<organism evidence="2 3">
    <name type="scientific">Roseospira navarrensis</name>
    <dbReference type="NCBI Taxonomy" id="140058"/>
    <lineage>
        <taxon>Bacteria</taxon>
        <taxon>Pseudomonadati</taxon>
        <taxon>Pseudomonadota</taxon>
        <taxon>Alphaproteobacteria</taxon>
        <taxon>Rhodospirillales</taxon>
        <taxon>Rhodospirillaceae</taxon>
        <taxon>Roseospira</taxon>
    </lineage>
</organism>
<evidence type="ECO:0000313" key="3">
    <source>
        <dbReference type="Proteomes" id="UP000434582"/>
    </source>
</evidence>
<gene>
    <name evidence="2" type="ORF">GHC57_14050</name>
</gene>
<dbReference type="RefSeq" id="WP_153345330.1">
    <property type="nucleotide sequence ID" value="NZ_WIVE01000050.1"/>
</dbReference>
<dbReference type="Proteomes" id="UP000434582">
    <property type="component" value="Unassembled WGS sequence"/>
</dbReference>
<sequence length="1235" mass="128585">MSVQDVTRLLDPAPQGYVGARLQQARTLLDSDTNEGLRGRADDSRAAWLDVTGRHGSPDDGFLPDLTPGQTVTSKLVAFGGAVLASVLDYPIRPGVMHLNGWRLDQHEAESTVFQREFLQIGPDAAPLAQVGTQYQLSILRAWEQPVTAVEDSELLEPALHGADGGVRLRRMRRVEVRTVEAADCEAAFAEVLEDLGDGASVTYDPRTGVLQSNARLRLGFVGGPAGDCPGCEPALRGRYLGSEDQTIRIMLATADSYVWAFDSAAPLYRARLVFDGAGGARVEMLTPPKDSAHEPVLNQVVEVLPWSVLLENGQPAGGKTVGERVSNEKLAARVGVLATVDAPYTAGDRSFHARIDASGLDALGLSPSGKGGKGGKSAPEKAAQAAVKTGEPPGGEIVALQWDPAHPHAAELNPGTAEDGSTVGFVYLRFWHVKRPDDPVALPLNTGRPLGRTGVVPTFSGTGRRGDFWRATLRTAARDLILPWGLTRPEGLPPDGPREAVAPLALVEWSSLFGIVHEVVSVRTCRPSLPAITNRGCCTHVVSQGAFARFTTVQAAIDALPAAGGRICIREGTYVGAVRVSGRDHVVIEGCGADTVLLSPEGSTADALVTLDGPAEGGADRLVLRSLTVRAVGQAGIALTGRGVTLDRVDVATAATEGAETPSAVRALDVAHARLVRCHIMMLPGRSPHAALVLRTAGDVLVEACAVESAAPGEVGDITPAWGGIQVMGDSHGVEIRGGRVSGWSGHGITLGSARWRATDGSELTDPGAGFGQMLDDGSPAPTGRLGPVDVTEGNTTRRYHPEPDPVIGDVLIADCTVSGCRGSGIGSPAPEVIHAEEARAAPLCMRRTTFAVEHLEVRDCALTDNAAGPGAPDPDRTRGGVVLSEARRLTVRNVRIAGPARDADSGPRCGLFVAFGADLVIDRTRITLTAPAEDATGPQDMDLSGGIVLSLAHGADMLARLGQDPPLHGVRIEGNGVSSAHGPALSMLAGGPCAVCGNALEAVPRVVGTGPFGMVTAVIQHAARVAEAVDLPPGEPSPERWIQPSGSAAYLPGRAQTVGETGGLTVADNRMTTRLPLGLDTADLMPVVIQSSGSAVVEGNQMAATLPRGSLLTHCFAMAAVLTVAGNRIAETIEAGPVSLVATAPMMTLGSDCVLTHCPVVFGGDNTDVAAFFAAEDNLTLARLQDRRCDLERERLAPALRVTLAEVFGQASPTIGGLTSLEAIAVPARRLFP</sequence>
<dbReference type="Gene3D" id="2.160.20.10">
    <property type="entry name" value="Single-stranded right-handed beta-helix, Pectin lyase-like"/>
    <property type="match status" value="1"/>
</dbReference>
<dbReference type="AlphaFoldDB" id="A0A7X2D5F6"/>
<name>A0A7X2D5F6_9PROT</name>
<proteinExistence type="predicted"/>
<feature type="region of interest" description="Disordered" evidence="1">
    <location>
        <begin position="367"/>
        <end position="392"/>
    </location>
</feature>
<protein>
    <recommendedName>
        <fullName evidence="4">Right handed beta helix domain-containing protein</fullName>
    </recommendedName>
</protein>
<evidence type="ECO:0000256" key="1">
    <source>
        <dbReference type="SAM" id="MobiDB-lite"/>
    </source>
</evidence>
<accession>A0A7X2D5F6</accession>
<comment type="caution">
    <text evidence="2">The sequence shown here is derived from an EMBL/GenBank/DDBJ whole genome shotgun (WGS) entry which is preliminary data.</text>
</comment>
<dbReference type="InterPro" id="IPR011050">
    <property type="entry name" value="Pectin_lyase_fold/virulence"/>
</dbReference>
<reference evidence="2 3" key="1">
    <citation type="submission" date="2019-10" db="EMBL/GenBank/DDBJ databases">
        <title>Draft whole-genome sequence of the purple nonsulfur photosynthetic bacterium Roseospira navarrensis DSM 15114.</title>
        <authorList>
            <person name="Kyndt J.A."/>
            <person name="Meyer T.E."/>
        </authorList>
    </citation>
    <scope>NUCLEOTIDE SEQUENCE [LARGE SCALE GENOMIC DNA]</scope>
    <source>
        <strain evidence="2 3">DSM 15114</strain>
    </source>
</reference>
<dbReference type="OrthoDB" id="9807425at2"/>
<dbReference type="SMART" id="SM00710">
    <property type="entry name" value="PbH1"/>
    <property type="match status" value="5"/>
</dbReference>
<keyword evidence="3" id="KW-1185">Reference proteome</keyword>
<dbReference type="EMBL" id="WIVE01000050">
    <property type="protein sequence ID" value="MQX37642.1"/>
    <property type="molecule type" value="Genomic_DNA"/>
</dbReference>
<dbReference type="InterPro" id="IPR012334">
    <property type="entry name" value="Pectin_lyas_fold"/>
</dbReference>
<dbReference type="SUPFAM" id="SSF51126">
    <property type="entry name" value="Pectin lyase-like"/>
    <property type="match status" value="1"/>
</dbReference>
<dbReference type="InterPro" id="IPR006626">
    <property type="entry name" value="PbH1"/>
</dbReference>
<evidence type="ECO:0008006" key="4">
    <source>
        <dbReference type="Google" id="ProtNLM"/>
    </source>
</evidence>
<evidence type="ECO:0000313" key="2">
    <source>
        <dbReference type="EMBL" id="MQX37642.1"/>
    </source>
</evidence>